<keyword evidence="3" id="KW-1185">Reference proteome</keyword>
<feature type="transmembrane region" description="Helical" evidence="1">
    <location>
        <begin position="12"/>
        <end position="32"/>
    </location>
</feature>
<dbReference type="RefSeq" id="WP_129392234.1">
    <property type="nucleotide sequence ID" value="NZ_CP035494.1"/>
</dbReference>
<protein>
    <submittedName>
        <fullName evidence="2">Low temperature requirement protein A</fullName>
    </submittedName>
</protein>
<gene>
    <name evidence="2" type="ORF">ET475_15350</name>
</gene>
<dbReference type="Pfam" id="PF06772">
    <property type="entry name" value="LtrA"/>
    <property type="match status" value="1"/>
</dbReference>
<feature type="transmembrane region" description="Helical" evidence="1">
    <location>
        <begin position="100"/>
        <end position="122"/>
    </location>
</feature>
<keyword evidence="1" id="KW-0812">Transmembrane</keyword>
<feature type="transmembrane region" description="Helical" evidence="1">
    <location>
        <begin position="134"/>
        <end position="151"/>
    </location>
</feature>
<accession>A0A4P6EIV7</accession>
<dbReference type="InterPro" id="IPR010640">
    <property type="entry name" value="Low_temperature_requirement_A"/>
</dbReference>
<dbReference type="EMBL" id="CP035494">
    <property type="protein sequence ID" value="QAY61219.1"/>
    <property type="molecule type" value="Genomic_DNA"/>
</dbReference>
<name>A0A4P6EIV7_9MICO</name>
<dbReference type="Proteomes" id="UP000293995">
    <property type="component" value="Chromosome"/>
</dbReference>
<feature type="transmembrane region" description="Helical" evidence="1">
    <location>
        <begin position="222"/>
        <end position="247"/>
    </location>
</feature>
<dbReference type="PANTHER" id="PTHR36840:SF1">
    <property type="entry name" value="BLL5714 PROTEIN"/>
    <property type="match status" value="1"/>
</dbReference>
<dbReference type="AlphaFoldDB" id="A0A4P6EIV7"/>
<feature type="transmembrane region" description="Helical" evidence="1">
    <location>
        <begin position="190"/>
        <end position="210"/>
    </location>
</feature>
<evidence type="ECO:0000313" key="2">
    <source>
        <dbReference type="EMBL" id="QAY61219.1"/>
    </source>
</evidence>
<dbReference type="PANTHER" id="PTHR36840">
    <property type="entry name" value="BLL5714 PROTEIN"/>
    <property type="match status" value="1"/>
</dbReference>
<dbReference type="KEGG" id="mprt:ET475_15350"/>
<keyword evidence="1" id="KW-1133">Transmembrane helix</keyword>
<feature type="transmembrane region" description="Helical" evidence="1">
    <location>
        <begin position="268"/>
        <end position="290"/>
    </location>
</feature>
<feature type="transmembrane region" description="Helical" evidence="1">
    <location>
        <begin position="75"/>
        <end position="94"/>
    </location>
</feature>
<feature type="transmembrane region" description="Helical" evidence="1">
    <location>
        <begin position="354"/>
        <end position="372"/>
    </location>
</feature>
<sequence length="385" mass="41198">MSAQKHPPAGRRVHWLELLFDLAMVAYIGQIAHTMHGDPTLVDGVVFAVLLAAAWWAWINASVTMNLFGARVTPVIWISVIIALMAIGFMAAAVPEALTARNAAFALGNAVIRVVWMLPWLMKRRSIGVVWWRPWLYCLVPAALWTASIWAGGAWRYLLWALALVIEITLLTRLGSGASWLRRTLDVDHLVERVSLLVVIVFGESVLSIITELDEHWAPATWLAALLGFVAVAILAWVFFSFATGAVELGLHRLQGRGSVEGLRDTVMYLPFLLIAGVVLFASGVGTAVADAAGRLPFAAAVCLAGGVSLYFLSSTAESLRYGAPWRDVVMWGPAGIVVPWLLVPAAAAWNATGVLAAAVGVVAVLGALNAVNARRVSRAGAAVA</sequence>
<proteinExistence type="predicted"/>
<feature type="transmembrane region" description="Helical" evidence="1">
    <location>
        <begin position="329"/>
        <end position="348"/>
    </location>
</feature>
<evidence type="ECO:0000256" key="1">
    <source>
        <dbReference type="SAM" id="Phobius"/>
    </source>
</evidence>
<keyword evidence="1" id="KW-0472">Membrane</keyword>
<feature type="transmembrane region" description="Helical" evidence="1">
    <location>
        <begin position="44"/>
        <end position="63"/>
    </location>
</feature>
<feature type="transmembrane region" description="Helical" evidence="1">
    <location>
        <begin position="157"/>
        <end position="178"/>
    </location>
</feature>
<organism evidence="2 3">
    <name type="scientific">Microbacterium protaetiae</name>
    <dbReference type="NCBI Taxonomy" id="2509458"/>
    <lineage>
        <taxon>Bacteria</taxon>
        <taxon>Bacillati</taxon>
        <taxon>Actinomycetota</taxon>
        <taxon>Actinomycetes</taxon>
        <taxon>Micrococcales</taxon>
        <taxon>Microbacteriaceae</taxon>
        <taxon>Microbacterium</taxon>
    </lineage>
</organism>
<reference evidence="2 3" key="1">
    <citation type="submission" date="2019-01" db="EMBL/GenBank/DDBJ databases">
        <title>Genome sequencing of strain DFW100M-13.</title>
        <authorList>
            <person name="Heo J."/>
            <person name="Kim S.-J."/>
            <person name="Kim J.-S."/>
            <person name="Hong S.-B."/>
            <person name="Kwon S.-W."/>
        </authorList>
    </citation>
    <scope>NUCLEOTIDE SEQUENCE [LARGE SCALE GENOMIC DNA]</scope>
    <source>
        <strain evidence="2 3">DFW100M-13</strain>
    </source>
</reference>
<evidence type="ECO:0000313" key="3">
    <source>
        <dbReference type="Proteomes" id="UP000293995"/>
    </source>
</evidence>
<feature type="transmembrane region" description="Helical" evidence="1">
    <location>
        <begin position="296"/>
        <end position="317"/>
    </location>
</feature>
<dbReference type="OrthoDB" id="7698234at2"/>